<organism evidence="7 8">
    <name type="scientific">Ceratodon purpureus</name>
    <name type="common">Fire moss</name>
    <name type="synonym">Dicranum purpureum</name>
    <dbReference type="NCBI Taxonomy" id="3225"/>
    <lineage>
        <taxon>Eukaryota</taxon>
        <taxon>Viridiplantae</taxon>
        <taxon>Streptophyta</taxon>
        <taxon>Embryophyta</taxon>
        <taxon>Bryophyta</taxon>
        <taxon>Bryophytina</taxon>
        <taxon>Bryopsida</taxon>
        <taxon>Dicranidae</taxon>
        <taxon>Pseudoditrichales</taxon>
        <taxon>Ditrichaceae</taxon>
        <taxon>Ceratodon</taxon>
    </lineage>
</organism>
<feature type="compositionally biased region" description="Low complexity" evidence="6">
    <location>
        <begin position="207"/>
        <end position="221"/>
    </location>
</feature>
<dbReference type="EMBL" id="CM026425">
    <property type="protein sequence ID" value="KAG0575567.1"/>
    <property type="molecule type" value="Genomic_DNA"/>
</dbReference>
<dbReference type="GO" id="GO:0043036">
    <property type="term" value="C:starch grain"/>
    <property type="evidence" value="ECO:0007669"/>
    <property type="project" value="TreeGrafter"/>
</dbReference>
<dbReference type="InterPro" id="IPR052495">
    <property type="entry name" value="Alpha-glucan_binding_chloro"/>
</dbReference>
<evidence type="ECO:0000313" key="7">
    <source>
        <dbReference type="EMBL" id="KAG0575567.1"/>
    </source>
</evidence>
<dbReference type="Proteomes" id="UP000822688">
    <property type="component" value="Chromosome 5"/>
</dbReference>
<evidence type="ECO:0000256" key="5">
    <source>
        <dbReference type="ARBA" id="ARBA00038237"/>
    </source>
</evidence>
<evidence type="ECO:0000256" key="3">
    <source>
        <dbReference type="ARBA" id="ARBA00022640"/>
    </source>
</evidence>
<gene>
    <name evidence="7" type="ORF">KC19_5G013000</name>
</gene>
<keyword evidence="8" id="KW-1185">Reference proteome</keyword>
<keyword evidence="2" id="KW-0150">Chloroplast</keyword>
<keyword evidence="3" id="KW-0934">Plastid</keyword>
<comment type="similarity">
    <text evidence="5">Belongs to the ESV1 family.</text>
</comment>
<comment type="subcellular location">
    <subcellularLocation>
        <location evidence="1">Plastid</location>
        <location evidence="1">Chloroplast stroma</location>
    </subcellularLocation>
</comment>
<dbReference type="PANTHER" id="PTHR34113">
    <property type="entry name" value="INACTIVE PURPLE ACID PHOSPHATASE-LIKE PROTEIN"/>
    <property type="match status" value="1"/>
</dbReference>
<evidence type="ECO:0000256" key="6">
    <source>
        <dbReference type="SAM" id="MobiDB-lite"/>
    </source>
</evidence>
<accession>A0A8T0HXQ4</accession>
<feature type="region of interest" description="Disordered" evidence="6">
    <location>
        <begin position="91"/>
        <end position="121"/>
    </location>
</feature>
<evidence type="ECO:0000256" key="4">
    <source>
        <dbReference type="ARBA" id="ARBA00022946"/>
    </source>
</evidence>
<dbReference type="GO" id="GO:2000904">
    <property type="term" value="P:regulation of starch metabolic process"/>
    <property type="evidence" value="ECO:0007669"/>
    <property type="project" value="TreeGrafter"/>
</dbReference>
<dbReference type="PANTHER" id="PTHR34113:SF2">
    <property type="entry name" value="PROTEIN LIKE EARLY STARVATION, CHLOROPLASTIC"/>
    <property type="match status" value="1"/>
</dbReference>
<reference evidence="7" key="1">
    <citation type="submission" date="2020-06" db="EMBL/GenBank/DDBJ databases">
        <title>WGS assembly of Ceratodon purpureus strain R40.</title>
        <authorList>
            <person name="Carey S.B."/>
            <person name="Jenkins J."/>
            <person name="Shu S."/>
            <person name="Lovell J.T."/>
            <person name="Sreedasyam A."/>
            <person name="Maumus F."/>
            <person name="Tiley G.P."/>
            <person name="Fernandez-Pozo N."/>
            <person name="Barry K."/>
            <person name="Chen C."/>
            <person name="Wang M."/>
            <person name="Lipzen A."/>
            <person name="Daum C."/>
            <person name="Saski C.A."/>
            <person name="Payton A.C."/>
            <person name="Mcbreen J.C."/>
            <person name="Conrad R.E."/>
            <person name="Kollar L.M."/>
            <person name="Olsson S."/>
            <person name="Huttunen S."/>
            <person name="Landis J.B."/>
            <person name="Wickett N.J."/>
            <person name="Johnson M.G."/>
            <person name="Rensing S.A."/>
            <person name="Grimwood J."/>
            <person name="Schmutz J."/>
            <person name="Mcdaniel S.F."/>
        </authorList>
    </citation>
    <scope>NUCLEOTIDE SEQUENCE</scope>
    <source>
        <strain evidence="7">R40</strain>
    </source>
</reference>
<dbReference type="OrthoDB" id="343842at2759"/>
<proteinExistence type="inferred from homology"/>
<dbReference type="GO" id="GO:0005982">
    <property type="term" value="P:starch metabolic process"/>
    <property type="evidence" value="ECO:0007669"/>
    <property type="project" value="TreeGrafter"/>
</dbReference>
<feature type="region of interest" description="Disordered" evidence="6">
    <location>
        <begin position="203"/>
        <end position="230"/>
    </location>
</feature>
<feature type="region of interest" description="Disordered" evidence="6">
    <location>
        <begin position="160"/>
        <end position="181"/>
    </location>
</feature>
<dbReference type="GO" id="GO:2001070">
    <property type="term" value="F:starch binding"/>
    <property type="evidence" value="ECO:0007669"/>
    <property type="project" value="TreeGrafter"/>
</dbReference>
<name>A0A8T0HXQ4_CERPU</name>
<evidence type="ECO:0000313" key="8">
    <source>
        <dbReference type="Proteomes" id="UP000822688"/>
    </source>
</evidence>
<evidence type="ECO:0000256" key="1">
    <source>
        <dbReference type="ARBA" id="ARBA00004470"/>
    </source>
</evidence>
<evidence type="ECO:0000256" key="2">
    <source>
        <dbReference type="ARBA" id="ARBA00022528"/>
    </source>
</evidence>
<keyword evidence="4" id="KW-0809">Transit peptide</keyword>
<sequence length="612" mass="68777">MANVWCVQNGVQRLEVGAFGGFRKVGLVVAGRSPGCLSAWGNRKWSELGLRIVAAARPTDVEAGNVEWLDLSKQGEADAEDVLRIRERERAEEQARQNAGPQGSATLDLPAQSDADQRRREQQFASILQVPKEERDRVQKLHVLTRAAAALAAVDALLASNPARKPPPKPETPAPSTGNSRWVTTSTVEVKVPALQQRPLSAEDLPGAASGAGSTLGAKATPGPDFWTWVPPPDDRSLEDVLTPKMKRDVNLPKPLPKFAEDENLDLPLEREVKELPLVFQSRSVPSLPPLQSLLEVEKEKGGDQEVQDAPSLQVPESVTETVSAMKQGMQTAGQDADTSGVHADGSRWWKEQGVENRANGVICTWTVIRGVSADGSVEWEEKFWEAADAYDFKELGAEKSGRDSAGGVWREFWQESMWQDATTGLMHMQKSADKWARNGQGGQWHEKWMEHYDASGRAEKWADKWSQIDPDTPLEPGHAHVWHERWGEEYDGQGASMKYTDKWAERSEHGGSWTKWGDKWDERFDQNGHGVKQGETWWEGTQGERWNRTWGEGHNGSGWVHKYGQSSSGEHWDTHQQEETWYERHPHFGFRECFETSRELRRVGKKRRRQL</sequence>
<dbReference type="GO" id="GO:0009570">
    <property type="term" value="C:chloroplast stroma"/>
    <property type="evidence" value="ECO:0007669"/>
    <property type="project" value="UniProtKB-SubCell"/>
</dbReference>
<comment type="caution">
    <text evidence="7">The sequence shown here is derived from an EMBL/GenBank/DDBJ whole genome shotgun (WGS) entry which is preliminary data.</text>
</comment>
<dbReference type="AlphaFoldDB" id="A0A8T0HXQ4"/>
<protein>
    <submittedName>
        <fullName evidence="7">Uncharacterized protein</fullName>
    </submittedName>
</protein>